<reference evidence="3 4" key="1">
    <citation type="submission" date="2018-06" db="EMBL/GenBank/DDBJ databases">
        <authorList>
            <consortium name="Pathogen Informatics"/>
            <person name="Doyle S."/>
        </authorList>
    </citation>
    <scope>NUCLEOTIDE SEQUENCE [LARGE SCALE GENOMIC DNA]</scope>
    <source>
        <strain evidence="3 4">NCTC12119</strain>
    </source>
</reference>
<dbReference type="InterPro" id="IPR036086">
    <property type="entry name" value="ParB/Sulfiredoxin_sf"/>
</dbReference>
<name>A0A381KN61_9ENTR</name>
<dbReference type="EMBL" id="UIGI01000002">
    <property type="protein sequence ID" value="SUY92804.1"/>
    <property type="molecule type" value="Genomic_DNA"/>
</dbReference>
<dbReference type="RefSeq" id="WP_115632043.1">
    <property type="nucleotide sequence ID" value="NZ_UIGI01000002.1"/>
</dbReference>
<dbReference type="Proteomes" id="UP000255528">
    <property type="component" value="Unassembled WGS sequence"/>
</dbReference>
<protein>
    <submittedName>
        <fullName evidence="3">Plasmid-partitioning protein</fullName>
    </submittedName>
</protein>
<keyword evidence="1" id="KW-0238">DNA-binding</keyword>
<dbReference type="PANTHER" id="PTHR38973">
    <property type="entry name" value="PLASMID PARTITIONING CONTROL PROTEIN-RELATED"/>
    <property type="match status" value="1"/>
</dbReference>
<dbReference type="SUPFAM" id="SSF110849">
    <property type="entry name" value="ParB/Sulfiredoxin"/>
    <property type="match status" value="1"/>
</dbReference>
<evidence type="ECO:0000256" key="1">
    <source>
        <dbReference type="ARBA" id="ARBA00023125"/>
    </source>
</evidence>
<proteinExistence type="predicted"/>
<dbReference type="AlphaFoldDB" id="A0A381KN61"/>
<dbReference type="PANTHER" id="PTHR38973:SF1">
    <property type="entry name" value="PLASMID PARTITION PROTEIN B"/>
    <property type="match status" value="1"/>
</dbReference>
<dbReference type="CDD" id="cd16394">
    <property type="entry name" value="sopB_N"/>
    <property type="match status" value="1"/>
</dbReference>
<dbReference type="GO" id="GO:0003677">
    <property type="term" value="F:DNA binding"/>
    <property type="evidence" value="ECO:0007669"/>
    <property type="project" value="UniProtKB-KW"/>
</dbReference>
<evidence type="ECO:0000313" key="4">
    <source>
        <dbReference type="Proteomes" id="UP000255528"/>
    </source>
</evidence>
<dbReference type="SMART" id="SM00470">
    <property type="entry name" value="ParB"/>
    <property type="match status" value="1"/>
</dbReference>
<gene>
    <name evidence="3" type="ORF">NCTC12119_04833</name>
</gene>
<evidence type="ECO:0000259" key="2">
    <source>
        <dbReference type="SMART" id="SM00470"/>
    </source>
</evidence>
<organism evidence="3 4">
    <name type="scientific">Buttiauxella agrestis</name>
    <dbReference type="NCBI Taxonomy" id="82977"/>
    <lineage>
        <taxon>Bacteria</taxon>
        <taxon>Pseudomonadati</taxon>
        <taxon>Pseudomonadota</taxon>
        <taxon>Gammaproteobacteria</taxon>
        <taxon>Enterobacterales</taxon>
        <taxon>Enterobacteriaceae</taxon>
        <taxon>Buttiauxella</taxon>
    </lineage>
</organism>
<feature type="domain" description="ParB-like N-terminal" evidence="2">
    <location>
        <begin position="55"/>
        <end position="149"/>
    </location>
</feature>
<evidence type="ECO:0000313" key="3">
    <source>
        <dbReference type="EMBL" id="SUY92804.1"/>
    </source>
</evidence>
<sequence>MSDGQEIGNDKSLYLSSPKRTGVVHQSGLANLKTATRVKKLFTLHNNRKVEAEHITIPAADVQTQTAVHPMNPRNQEALSVNAVRDILLQIEARGIDTEGVAVKRAGKYLLIEGSRRRFCCIKASKDLPLWVLPDELTPEDIQSIISAAQTSRRFSYREIGFQYIQKMKEMSFTKNEELAIYLGTSHVSVSKRIQAAQISESLITLFPDYEAIPNAFYNQLARFQKYVERNLFSLDDVVEQVKSETNDLPTDDIADTQKKVLKSIIKAVEQLDENRPKKGWETRELVTFDNKDKYARISKSASGRKVKFEFNRMSNDLIKEIEAFIADKLKND</sequence>
<dbReference type="InterPro" id="IPR014884">
    <property type="entry name" value="ParB_fam_C"/>
</dbReference>
<accession>A0A381KN61</accession>
<dbReference type="Gene3D" id="1.10.10.2830">
    <property type="match status" value="1"/>
</dbReference>
<dbReference type="InterPro" id="IPR003115">
    <property type="entry name" value="ParB_N"/>
</dbReference>
<dbReference type="Pfam" id="PF08775">
    <property type="entry name" value="ParB"/>
    <property type="match status" value="1"/>
</dbReference>